<dbReference type="AlphaFoldDB" id="A0ABD0JYG3"/>
<feature type="signal peptide" evidence="1">
    <location>
        <begin position="1"/>
        <end position="18"/>
    </location>
</feature>
<evidence type="ECO:0000313" key="2">
    <source>
        <dbReference type="EMBL" id="KAK7480034.1"/>
    </source>
</evidence>
<gene>
    <name evidence="2" type="ORF">BaRGS_00028767</name>
</gene>
<organism evidence="2 3">
    <name type="scientific">Batillaria attramentaria</name>
    <dbReference type="NCBI Taxonomy" id="370345"/>
    <lineage>
        <taxon>Eukaryota</taxon>
        <taxon>Metazoa</taxon>
        <taxon>Spiralia</taxon>
        <taxon>Lophotrochozoa</taxon>
        <taxon>Mollusca</taxon>
        <taxon>Gastropoda</taxon>
        <taxon>Caenogastropoda</taxon>
        <taxon>Sorbeoconcha</taxon>
        <taxon>Cerithioidea</taxon>
        <taxon>Batillariidae</taxon>
        <taxon>Batillaria</taxon>
    </lineage>
</organism>
<protein>
    <submittedName>
        <fullName evidence="2">Uncharacterized protein</fullName>
    </submittedName>
</protein>
<feature type="chain" id="PRO_5044873327" evidence="1">
    <location>
        <begin position="19"/>
        <end position="130"/>
    </location>
</feature>
<keyword evidence="3" id="KW-1185">Reference proteome</keyword>
<evidence type="ECO:0000256" key="1">
    <source>
        <dbReference type="SAM" id="SignalP"/>
    </source>
</evidence>
<name>A0ABD0JYG3_9CAEN</name>
<accession>A0ABD0JYG3</accession>
<dbReference type="Proteomes" id="UP001519460">
    <property type="component" value="Unassembled WGS sequence"/>
</dbReference>
<comment type="caution">
    <text evidence="2">The sequence shown here is derived from an EMBL/GenBank/DDBJ whole genome shotgun (WGS) entry which is preliminary data.</text>
</comment>
<dbReference type="EMBL" id="JACVVK020000290">
    <property type="protein sequence ID" value="KAK7480034.1"/>
    <property type="molecule type" value="Genomic_DNA"/>
</dbReference>
<sequence>MHWSHITFFTRLYLTLKASLGPHRLTVKTSVGRLHTGHTSLCPLGYFSLDPRDLTVKTSVGLPTRDTSLYSLGSVFFTVKTSLDPRDLTVQTSSVGLHTGHTTLYPLGYFSLRRHHPMHAISLSRHHWIS</sequence>
<keyword evidence="1" id="KW-0732">Signal</keyword>
<evidence type="ECO:0000313" key="3">
    <source>
        <dbReference type="Proteomes" id="UP001519460"/>
    </source>
</evidence>
<reference evidence="2 3" key="1">
    <citation type="journal article" date="2023" name="Sci. Data">
        <title>Genome assembly of the Korean intertidal mud-creeper Batillaria attramentaria.</title>
        <authorList>
            <person name="Patra A.K."/>
            <person name="Ho P.T."/>
            <person name="Jun S."/>
            <person name="Lee S.J."/>
            <person name="Kim Y."/>
            <person name="Won Y.J."/>
        </authorList>
    </citation>
    <scope>NUCLEOTIDE SEQUENCE [LARGE SCALE GENOMIC DNA]</scope>
    <source>
        <strain evidence="2">Wonlab-2016</strain>
    </source>
</reference>
<proteinExistence type="predicted"/>